<dbReference type="Gene3D" id="3.30.1330.10">
    <property type="entry name" value="PurM-like, N-terminal domain"/>
    <property type="match status" value="1"/>
</dbReference>
<dbReference type="InterPro" id="IPR036676">
    <property type="entry name" value="PurM-like_C_sf"/>
</dbReference>
<accession>A0A1L5F763</accession>
<dbReference type="PANTHER" id="PTHR30303">
    <property type="entry name" value="HYDROGENASE ISOENZYMES FORMATION PROTEIN HYPE"/>
    <property type="match status" value="1"/>
</dbReference>
<gene>
    <name evidence="4" type="ORF">BS101_08805</name>
</gene>
<dbReference type="GO" id="GO:0051604">
    <property type="term" value="P:protein maturation"/>
    <property type="evidence" value="ECO:0007669"/>
    <property type="project" value="TreeGrafter"/>
</dbReference>
<comment type="similarity">
    <text evidence="1">Belongs to the HypE family.</text>
</comment>
<dbReference type="NCBIfam" id="TIGR02124">
    <property type="entry name" value="hypE"/>
    <property type="match status" value="1"/>
</dbReference>
<evidence type="ECO:0000256" key="1">
    <source>
        <dbReference type="ARBA" id="ARBA00006243"/>
    </source>
</evidence>
<dbReference type="InterPro" id="IPR036921">
    <property type="entry name" value="PurM-like_N_sf"/>
</dbReference>
<dbReference type="CDD" id="cd02197">
    <property type="entry name" value="HypE"/>
    <property type="match status" value="1"/>
</dbReference>
<dbReference type="AlphaFoldDB" id="A0A1L5F763"/>
<proteinExistence type="inferred from homology"/>
<sequence>MNEVIKLVHGHGGKHTNELIESIFYKYFNNTILDLGADSAIFPVSQGKMAFTTDSFVVKPLFFSGGNIGKLAVCGTVNDLAVSGAKPLYLSAGFIIEEGFPIETLDLIVKEMALQCEVSKIKIVTGDTKVVEKGCIDGLFINTSGVGIIENNYEIKNVEPGDKIIVSGNIGEHGTTIALERYNIDIKSNIKSDCAPVYRIISTLKEYYPFIKIMKDPTRGGLVTILNEISDRVGLSVKLLEESIPIEREISAVNQILGLDPLYMACEGRGVFVVKSEMAEEILNKLHNLEQCGNASIIGSFTDDLEHMVYMENSFGGMRILNILDGEMLPRIC</sequence>
<reference evidence="4 5" key="1">
    <citation type="submission" date="2016-12" db="EMBL/GenBank/DDBJ databases">
        <title>Complete genome sequence of Clostridium kluyveri JZZ isolated from the pit mud of a Chinese flavor liquor-making factory.</title>
        <authorList>
            <person name="Wang Y."/>
        </authorList>
    </citation>
    <scope>NUCLEOTIDE SEQUENCE [LARGE SCALE GENOMIC DNA]</scope>
    <source>
        <strain evidence="4 5">JZZ</strain>
    </source>
</reference>
<feature type="domain" description="PurM-like C-terminal" evidence="3">
    <location>
        <begin position="159"/>
        <end position="304"/>
    </location>
</feature>
<dbReference type="SUPFAM" id="SSF55326">
    <property type="entry name" value="PurM N-terminal domain-like"/>
    <property type="match status" value="1"/>
</dbReference>
<dbReference type="Proteomes" id="UP000184604">
    <property type="component" value="Chromosome"/>
</dbReference>
<dbReference type="RefSeq" id="WP_073538490.1">
    <property type="nucleotide sequence ID" value="NZ_CP018335.1"/>
</dbReference>
<evidence type="ECO:0000313" key="4">
    <source>
        <dbReference type="EMBL" id="APM38845.1"/>
    </source>
</evidence>
<evidence type="ECO:0000259" key="2">
    <source>
        <dbReference type="Pfam" id="PF00586"/>
    </source>
</evidence>
<protein>
    <submittedName>
        <fullName evidence="4">Hydrogenase expression/formation protein HypE</fullName>
    </submittedName>
</protein>
<dbReference type="OrthoDB" id="9801934at2"/>
<dbReference type="InterPro" id="IPR011854">
    <property type="entry name" value="HypE"/>
</dbReference>
<organism evidence="4 5">
    <name type="scientific">Clostridium kluyveri</name>
    <dbReference type="NCBI Taxonomy" id="1534"/>
    <lineage>
        <taxon>Bacteria</taxon>
        <taxon>Bacillati</taxon>
        <taxon>Bacillota</taxon>
        <taxon>Clostridia</taxon>
        <taxon>Eubacteriales</taxon>
        <taxon>Clostridiaceae</taxon>
        <taxon>Clostridium</taxon>
    </lineage>
</organism>
<dbReference type="PIRSF" id="PIRSF005644">
    <property type="entry name" value="Hdrgns_mtr_HypE"/>
    <property type="match status" value="1"/>
</dbReference>
<dbReference type="Pfam" id="PF00586">
    <property type="entry name" value="AIRS"/>
    <property type="match status" value="1"/>
</dbReference>
<dbReference type="InterPro" id="IPR010918">
    <property type="entry name" value="PurM-like_C_dom"/>
</dbReference>
<dbReference type="InterPro" id="IPR016188">
    <property type="entry name" value="PurM-like_N"/>
</dbReference>
<name>A0A1L5F763_CLOKL</name>
<evidence type="ECO:0000313" key="5">
    <source>
        <dbReference type="Proteomes" id="UP000184604"/>
    </source>
</evidence>
<evidence type="ECO:0000259" key="3">
    <source>
        <dbReference type="Pfam" id="PF02769"/>
    </source>
</evidence>
<dbReference type="Gene3D" id="3.90.650.10">
    <property type="entry name" value="PurM-like C-terminal domain"/>
    <property type="match status" value="1"/>
</dbReference>
<feature type="domain" description="PurM-like N-terminal" evidence="2">
    <location>
        <begin position="36"/>
        <end position="149"/>
    </location>
</feature>
<dbReference type="EMBL" id="CP018335">
    <property type="protein sequence ID" value="APM38845.1"/>
    <property type="molecule type" value="Genomic_DNA"/>
</dbReference>
<dbReference type="Pfam" id="PF02769">
    <property type="entry name" value="AIRS_C"/>
    <property type="match status" value="1"/>
</dbReference>
<dbReference type="SUPFAM" id="SSF56042">
    <property type="entry name" value="PurM C-terminal domain-like"/>
    <property type="match status" value="1"/>
</dbReference>
<dbReference type="PANTHER" id="PTHR30303:SF0">
    <property type="entry name" value="CARBAMOYL DEHYDRATASE HYPE"/>
    <property type="match status" value="1"/>
</dbReference>